<evidence type="ECO:0000256" key="4">
    <source>
        <dbReference type="ARBA" id="ARBA00023186"/>
    </source>
</evidence>
<dbReference type="PRINTS" id="PR00304">
    <property type="entry name" value="TCOMPLEXTCP1"/>
</dbReference>
<keyword evidence="2 5" id="KW-0547">Nucleotide-binding</keyword>
<protein>
    <submittedName>
        <fullName evidence="6">TCP-1/cpn60 chaperonin family protein</fullName>
    </submittedName>
</protein>
<dbReference type="AlphaFoldDB" id="A0ABD6AEF8"/>
<accession>A0ABD6AEF8</accession>
<dbReference type="InterPro" id="IPR002423">
    <property type="entry name" value="Cpn60/GroEL/TCP-1"/>
</dbReference>
<dbReference type="RefSeq" id="WP_276306524.1">
    <property type="nucleotide sequence ID" value="NZ_CP119993.1"/>
</dbReference>
<gene>
    <name evidence="6" type="ORF">ACFQPE_17830</name>
</gene>
<organism evidence="6 7">
    <name type="scientific">Halomarina halobia</name>
    <dbReference type="NCBI Taxonomy" id="3033386"/>
    <lineage>
        <taxon>Archaea</taxon>
        <taxon>Methanobacteriati</taxon>
        <taxon>Methanobacteriota</taxon>
        <taxon>Stenosarchaea group</taxon>
        <taxon>Halobacteria</taxon>
        <taxon>Halobacteriales</taxon>
        <taxon>Natronomonadaceae</taxon>
        <taxon>Halomarina</taxon>
    </lineage>
</organism>
<evidence type="ECO:0000313" key="6">
    <source>
        <dbReference type="EMBL" id="MFC7318637.1"/>
    </source>
</evidence>
<dbReference type="InterPro" id="IPR027410">
    <property type="entry name" value="TCP-1-like_intermed_sf"/>
</dbReference>
<dbReference type="Proteomes" id="UP001596547">
    <property type="component" value="Unassembled WGS sequence"/>
</dbReference>
<proteinExistence type="inferred from homology"/>
<evidence type="ECO:0000256" key="2">
    <source>
        <dbReference type="ARBA" id="ARBA00022741"/>
    </source>
</evidence>
<dbReference type="SUPFAM" id="SSF48592">
    <property type="entry name" value="GroEL equatorial domain-like"/>
    <property type="match status" value="1"/>
</dbReference>
<reference evidence="6 7" key="1">
    <citation type="journal article" date="2019" name="Int. J. Syst. Evol. Microbiol.">
        <title>The Global Catalogue of Microorganisms (GCM) 10K type strain sequencing project: providing services to taxonomists for standard genome sequencing and annotation.</title>
        <authorList>
            <consortium name="The Broad Institute Genomics Platform"/>
            <consortium name="The Broad Institute Genome Sequencing Center for Infectious Disease"/>
            <person name="Wu L."/>
            <person name="Ma J."/>
        </authorList>
    </citation>
    <scope>NUCLEOTIDE SEQUENCE [LARGE SCALE GENOMIC DNA]</scope>
    <source>
        <strain evidence="6 7">PSR21</strain>
    </source>
</reference>
<dbReference type="InterPro" id="IPR027409">
    <property type="entry name" value="GroEL-like_apical_dom_sf"/>
</dbReference>
<name>A0ABD6AEF8_9EURY</name>
<dbReference type="Pfam" id="PF00118">
    <property type="entry name" value="Cpn60_TCP1"/>
    <property type="match status" value="1"/>
</dbReference>
<keyword evidence="3 5" id="KW-0067">ATP-binding</keyword>
<sequence length="529" mass="55826">MAVEWSPTTGSVLSGDELRENFRAAADSFVDLTGTMLGPRGMYKLVVPKEGGAIVTRDCLRVLRTVEVDHPIGRLLYGVASGQGDRCGDGVVTSLLLASRLITGSLDAVTETGLHPRTVHAGLDRARVIAERTLADVAVPVDPDPTTDHLRAVATAQVRTKLLDGAEFAPLVTETLAALARDARPSESGGLLLDTENRAHVFARTGPSRRETRRFDGVLVKKELQNADRKSVRDARVATVDRKLYLETVRGDEETGRRLRASTPETLEAFRRAEDAVHERLVRPLLDAGVDVLVTRKGIDDRVTNALVREGVLVIRRARPEGILESVAAATGATVVGDVRDLGPADLGHAGIVEERRFGPLAYTLVGECRGAAANSILTRGGTWTGAEDVGRGLEAALRATAAAVREPAVVPGGGFAEIRVARALRSAAARTSTREALVLERAASAFEAVVRTLAGNAGLDELDALTTLRARVPAETAGVVDADDGPAAVGDVRAAGVLDPLRVKRGAVSSAVQAATYAIPVDEVIAVE</sequence>
<dbReference type="Gene3D" id="3.30.260.10">
    <property type="entry name" value="TCP-1-like chaperonin intermediate domain"/>
    <property type="match status" value="1"/>
</dbReference>
<dbReference type="SUPFAM" id="SSF52029">
    <property type="entry name" value="GroEL apical domain-like"/>
    <property type="match status" value="1"/>
</dbReference>
<dbReference type="InterPro" id="IPR017998">
    <property type="entry name" value="Chaperone_TCP-1"/>
</dbReference>
<dbReference type="GO" id="GO:0005524">
    <property type="term" value="F:ATP binding"/>
    <property type="evidence" value="ECO:0007669"/>
    <property type="project" value="UniProtKB-KW"/>
</dbReference>
<dbReference type="GeneID" id="79317174"/>
<evidence type="ECO:0000256" key="5">
    <source>
        <dbReference type="RuleBase" id="RU004187"/>
    </source>
</evidence>
<dbReference type="PANTHER" id="PTHR11353">
    <property type="entry name" value="CHAPERONIN"/>
    <property type="match status" value="1"/>
</dbReference>
<dbReference type="InterPro" id="IPR027413">
    <property type="entry name" value="GROEL-like_equatorial_sf"/>
</dbReference>
<keyword evidence="4 5" id="KW-0143">Chaperone</keyword>
<evidence type="ECO:0000313" key="7">
    <source>
        <dbReference type="Proteomes" id="UP001596547"/>
    </source>
</evidence>
<dbReference type="Gene3D" id="1.10.560.10">
    <property type="entry name" value="GroEL-like equatorial domain"/>
    <property type="match status" value="1"/>
</dbReference>
<comment type="caution">
    <text evidence="6">The sequence shown here is derived from an EMBL/GenBank/DDBJ whole genome shotgun (WGS) entry which is preliminary data.</text>
</comment>
<dbReference type="Gene3D" id="3.50.7.10">
    <property type="entry name" value="GroEL"/>
    <property type="match status" value="1"/>
</dbReference>
<evidence type="ECO:0000256" key="3">
    <source>
        <dbReference type="ARBA" id="ARBA00022840"/>
    </source>
</evidence>
<comment type="similarity">
    <text evidence="1 5">Belongs to the TCP-1 chaperonin family.</text>
</comment>
<evidence type="ECO:0000256" key="1">
    <source>
        <dbReference type="ARBA" id="ARBA00008020"/>
    </source>
</evidence>
<dbReference type="EMBL" id="JBHTBF010000003">
    <property type="protein sequence ID" value="MFC7318637.1"/>
    <property type="molecule type" value="Genomic_DNA"/>
</dbReference>
<keyword evidence="7" id="KW-1185">Reference proteome</keyword>